<reference evidence="1" key="1">
    <citation type="journal article" date="2020" name="Stud. Mycol.">
        <title>101 Dothideomycetes genomes: a test case for predicting lifestyles and emergence of pathogens.</title>
        <authorList>
            <person name="Haridas S."/>
            <person name="Albert R."/>
            <person name="Binder M."/>
            <person name="Bloem J."/>
            <person name="Labutti K."/>
            <person name="Salamov A."/>
            <person name="Andreopoulos B."/>
            <person name="Baker S."/>
            <person name="Barry K."/>
            <person name="Bills G."/>
            <person name="Bluhm B."/>
            <person name="Cannon C."/>
            <person name="Castanera R."/>
            <person name="Culley D."/>
            <person name="Daum C."/>
            <person name="Ezra D."/>
            <person name="Gonzalez J."/>
            <person name="Henrissat B."/>
            <person name="Kuo A."/>
            <person name="Liang C."/>
            <person name="Lipzen A."/>
            <person name="Lutzoni F."/>
            <person name="Magnuson J."/>
            <person name="Mondo S."/>
            <person name="Nolan M."/>
            <person name="Ohm R."/>
            <person name="Pangilinan J."/>
            <person name="Park H.-J."/>
            <person name="Ramirez L."/>
            <person name="Alfaro M."/>
            <person name="Sun H."/>
            <person name="Tritt A."/>
            <person name="Yoshinaga Y."/>
            <person name="Zwiers L.-H."/>
            <person name="Turgeon B."/>
            <person name="Goodwin S."/>
            <person name="Spatafora J."/>
            <person name="Crous P."/>
            <person name="Grigoriev I."/>
        </authorList>
    </citation>
    <scope>NUCLEOTIDE SEQUENCE</scope>
    <source>
        <strain evidence="1">CBS 107.79</strain>
    </source>
</reference>
<sequence>MAVSEAKPFRLLDLPLDLRLMVYERASVPQSSEGKLEPVITLVTKSVPVSLLATCHAIYEEARSIFQHELDVLRHEPTRLIVRHRKIRPAMLWFLKLTDSSKYSNGPSFLSSYHNWHAAASTSAEPLERTVTLSITFQSFLEEEGSHPVMPPNDILAICELLDEELCQNLKAATGAANGGPRAWYTMVFVIPNGVLGQSGEMFYIPHHPNVELEWFIPQQDG</sequence>
<dbReference type="EMBL" id="ML976674">
    <property type="protein sequence ID" value="KAF1974573.1"/>
    <property type="molecule type" value="Genomic_DNA"/>
</dbReference>
<name>A0A6A5VAV6_9PLEO</name>
<protein>
    <submittedName>
        <fullName evidence="1">Uncharacterized protein</fullName>
    </submittedName>
</protein>
<evidence type="ECO:0000313" key="1">
    <source>
        <dbReference type="EMBL" id="KAF1974573.1"/>
    </source>
</evidence>
<gene>
    <name evidence="1" type="ORF">BU23DRAFT_567379</name>
</gene>
<dbReference type="OrthoDB" id="5314997at2759"/>
<keyword evidence="2" id="KW-1185">Reference proteome</keyword>
<organism evidence="1 2">
    <name type="scientific">Bimuria novae-zelandiae CBS 107.79</name>
    <dbReference type="NCBI Taxonomy" id="1447943"/>
    <lineage>
        <taxon>Eukaryota</taxon>
        <taxon>Fungi</taxon>
        <taxon>Dikarya</taxon>
        <taxon>Ascomycota</taxon>
        <taxon>Pezizomycotina</taxon>
        <taxon>Dothideomycetes</taxon>
        <taxon>Pleosporomycetidae</taxon>
        <taxon>Pleosporales</taxon>
        <taxon>Massarineae</taxon>
        <taxon>Didymosphaeriaceae</taxon>
        <taxon>Bimuria</taxon>
    </lineage>
</organism>
<evidence type="ECO:0000313" key="2">
    <source>
        <dbReference type="Proteomes" id="UP000800036"/>
    </source>
</evidence>
<dbReference type="AlphaFoldDB" id="A0A6A5VAV6"/>
<accession>A0A6A5VAV6</accession>
<dbReference type="Proteomes" id="UP000800036">
    <property type="component" value="Unassembled WGS sequence"/>
</dbReference>
<proteinExistence type="predicted"/>